<reference evidence="3" key="1">
    <citation type="submission" date="2022-10" db="EMBL/GenBank/DDBJ databases">
        <authorList>
            <person name="Chen Y."/>
            <person name="Dougan E. K."/>
            <person name="Chan C."/>
            <person name="Rhodes N."/>
            <person name="Thang M."/>
        </authorList>
    </citation>
    <scope>NUCLEOTIDE SEQUENCE</scope>
</reference>
<feature type="coiled-coil region" evidence="1">
    <location>
        <begin position="261"/>
        <end position="390"/>
    </location>
</feature>
<proteinExistence type="predicted"/>
<sequence>MEAMRKWLRQQLLDADEESRTWRLRAIQAEAELRALQVDVPGSPKMESLDSESGDTGGAGSEQAASLNKPQDLQVVLSQVLGLEKHLEEWEPWRAKLLEETQVAKAEAQKLQVLLDAQKAELPRAEREAKEASQEAQILQEERAKVKAAHDARCALIAQEIHELLLNAGVRRVGESLVSLQQGEAALQAIQNSTRQLDDDVKETAQKREELCMRLEELKTRHLNNMETRAKSARDVQGARQALQSRQPMLTKLQGEVSRIRSRSERKKKQLEAQLNQSLLEMKDAKGRMDAADEALRKVRHQHSKQLRSVKSQTSSLQAEVDAHIQASEAAEQEMQELRERESELESSERHFFQQEEDLMQQAIRAKERLSSLEQQTERFEGERRTLIEELQPLEEEWEQVELQAKALQDLADADTLKAKEHQFAAVGCKEEIDAHLREFASQADELTMLSGLEAEVTDLRKRRDQLISERTALEDASKASLQSLEQQLSDLREAQRRSTQLKAAHEDFVKLLPPSSLRQVAMSVAAEQSLLRISRKADQLHSYFEGPGRPAAGNGPPGSSRRITRMSASKENLATTSGRLAEQLMEAAETIVRDELKESRQTLVDLQQKLADGSNKRGQEIFNLRSQRRELEEELCRVEAAVHSASTSSAALVAELEQHLKELQKEASTDEATVAAEFSDLLQQQLLERDALKSQVEELRRAEAEEAAKSEMAAAALRDREEAKKRLKDLETELSQLQAEEADARL</sequence>
<evidence type="ECO:0000256" key="1">
    <source>
        <dbReference type="SAM" id="Coils"/>
    </source>
</evidence>
<feature type="coiled-coil region" evidence="1">
    <location>
        <begin position="450"/>
        <end position="505"/>
    </location>
</feature>
<dbReference type="AlphaFoldDB" id="A0A9P1G8G4"/>
<organism evidence="3">
    <name type="scientific">Cladocopium goreaui</name>
    <dbReference type="NCBI Taxonomy" id="2562237"/>
    <lineage>
        <taxon>Eukaryota</taxon>
        <taxon>Sar</taxon>
        <taxon>Alveolata</taxon>
        <taxon>Dinophyceae</taxon>
        <taxon>Suessiales</taxon>
        <taxon>Symbiodiniaceae</taxon>
        <taxon>Cladocopium</taxon>
    </lineage>
</organism>
<dbReference type="OrthoDB" id="449173at2759"/>
<evidence type="ECO:0000256" key="2">
    <source>
        <dbReference type="SAM" id="MobiDB-lite"/>
    </source>
</evidence>
<dbReference type="Proteomes" id="UP001152797">
    <property type="component" value="Unassembled WGS sequence"/>
</dbReference>
<dbReference type="EMBL" id="CAMXCT010003298">
    <property type="protein sequence ID" value="CAI4003581.1"/>
    <property type="molecule type" value="Genomic_DNA"/>
</dbReference>
<feature type="coiled-coil region" evidence="1">
    <location>
        <begin position="108"/>
        <end position="149"/>
    </location>
</feature>
<protein>
    <submittedName>
        <fullName evidence="3">Uncharacterized protein</fullName>
    </submittedName>
</protein>
<dbReference type="EMBL" id="CAMXCT020003298">
    <property type="protein sequence ID" value="CAL1156956.1"/>
    <property type="molecule type" value="Genomic_DNA"/>
</dbReference>
<name>A0A9P1G8G4_9DINO</name>
<keyword evidence="5" id="KW-1185">Reference proteome</keyword>
<keyword evidence="1" id="KW-0175">Coiled coil</keyword>
<feature type="region of interest" description="Disordered" evidence="2">
    <location>
        <begin position="37"/>
        <end position="68"/>
    </location>
</feature>
<gene>
    <name evidence="3" type="ORF">C1SCF055_LOCUS29442</name>
</gene>
<feature type="region of interest" description="Disordered" evidence="2">
    <location>
        <begin position="543"/>
        <end position="562"/>
    </location>
</feature>
<evidence type="ECO:0000313" key="4">
    <source>
        <dbReference type="EMBL" id="CAL1156956.1"/>
    </source>
</evidence>
<accession>A0A9P1G8G4</accession>
<reference evidence="4" key="2">
    <citation type="submission" date="2024-04" db="EMBL/GenBank/DDBJ databases">
        <authorList>
            <person name="Chen Y."/>
            <person name="Shah S."/>
            <person name="Dougan E. K."/>
            <person name="Thang M."/>
            <person name="Chan C."/>
        </authorList>
    </citation>
    <scope>NUCLEOTIDE SEQUENCE [LARGE SCALE GENOMIC DNA]</scope>
</reference>
<comment type="caution">
    <text evidence="3">The sequence shown here is derived from an EMBL/GenBank/DDBJ whole genome shotgun (WGS) entry which is preliminary data.</text>
</comment>
<dbReference type="EMBL" id="CAMXCT030003298">
    <property type="protein sequence ID" value="CAL4790893.1"/>
    <property type="molecule type" value="Genomic_DNA"/>
</dbReference>
<evidence type="ECO:0000313" key="5">
    <source>
        <dbReference type="Proteomes" id="UP001152797"/>
    </source>
</evidence>
<feature type="compositionally biased region" description="Low complexity" evidence="2">
    <location>
        <begin position="547"/>
        <end position="562"/>
    </location>
</feature>
<evidence type="ECO:0000313" key="3">
    <source>
        <dbReference type="EMBL" id="CAI4003581.1"/>
    </source>
</evidence>
<feature type="coiled-coil region" evidence="1">
    <location>
        <begin position="647"/>
        <end position="741"/>
    </location>
</feature>